<dbReference type="AlphaFoldDB" id="A0AAE3XK35"/>
<evidence type="ECO:0000313" key="2">
    <source>
        <dbReference type="EMBL" id="MDR6237443.1"/>
    </source>
</evidence>
<keyword evidence="3" id="KW-1185">Reference proteome</keyword>
<organism evidence="2 3">
    <name type="scientific">Aureibacter tunicatorum</name>
    <dbReference type="NCBI Taxonomy" id="866807"/>
    <lineage>
        <taxon>Bacteria</taxon>
        <taxon>Pseudomonadati</taxon>
        <taxon>Bacteroidota</taxon>
        <taxon>Cytophagia</taxon>
        <taxon>Cytophagales</taxon>
        <taxon>Persicobacteraceae</taxon>
        <taxon>Aureibacter</taxon>
    </lineage>
</organism>
<evidence type="ECO:0000256" key="1">
    <source>
        <dbReference type="SAM" id="MobiDB-lite"/>
    </source>
</evidence>
<evidence type="ECO:0000313" key="3">
    <source>
        <dbReference type="Proteomes" id="UP001185092"/>
    </source>
</evidence>
<reference evidence="2" key="1">
    <citation type="submission" date="2023-07" db="EMBL/GenBank/DDBJ databases">
        <title>Genomic Encyclopedia of Type Strains, Phase IV (KMG-IV): sequencing the most valuable type-strain genomes for metagenomic binning, comparative biology and taxonomic classification.</title>
        <authorList>
            <person name="Goeker M."/>
        </authorList>
    </citation>
    <scope>NUCLEOTIDE SEQUENCE</scope>
    <source>
        <strain evidence="2">DSM 26174</strain>
    </source>
</reference>
<sequence>MKNITLNVSIDEANTIFKALGKLPFEEVYELIGKLNEQANEQTSQPEESILNSISYDVNGN</sequence>
<dbReference type="RefSeq" id="WP_309936909.1">
    <property type="nucleotide sequence ID" value="NZ_AP025305.1"/>
</dbReference>
<comment type="caution">
    <text evidence="2">The sequence shown here is derived from an EMBL/GenBank/DDBJ whole genome shotgun (WGS) entry which is preliminary data.</text>
</comment>
<name>A0AAE3XK35_9BACT</name>
<proteinExistence type="predicted"/>
<protein>
    <submittedName>
        <fullName evidence="2">Uncharacterized protein</fullName>
    </submittedName>
</protein>
<feature type="region of interest" description="Disordered" evidence="1">
    <location>
        <begin position="39"/>
        <end position="61"/>
    </location>
</feature>
<accession>A0AAE3XK35</accession>
<dbReference type="Proteomes" id="UP001185092">
    <property type="component" value="Unassembled WGS sequence"/>
</dbReference>
<gene>
    <name evidence="2" type="ORF">HNQ88_000419</name>
</gene>
<dbReference type="EMBL" id="JAVDQD010000001">
    <property type="protein sequence ID" value="MDR6237443.1"/>
    <property type="molecule type" value="Genomic_DNA"/>
</dbReference>